<keyword evidence="1" id="KW-0732">Signal</keyword>
<evidence type="ECO:0000313" key="3">
    <source>
        <dbReference type="Proteomes" id="UP001230220"/>
    </source>
</evidence>
<evidence type="ECO:0000313" key="2">
    <source>
        <dbReference type="EMBL" id="MDQ0359611.1"/>
    </source>
</evidence>
<dbReference type="InterPro" id="IPR018247">
    <property type="entry name" value="EF_Hand_1_Ca_BS"/>
</dbReference>
<dbReference type="InterPro" id="IPR002105">
    <property type="entry name" value="Dockerin_1_rpt"/>
</dbReference>
<dbReference type="Proteomes" id="UP001230220">
    <property type="component" value="Unassembled WGS sequence"/>
</dbReference>
<dbReference type="RefSeq" id="WP_307404869.1">
    <property type="nucleotide sequence ID" value="NZ_JAUSUR010000001.1"/>
</dbReference>
<feature type="chain" id="PRO_5045215199" description="Dockerin domain-containing protein" evidence="1">
    <location>
        <begin position="27"/>
        <end position="1032"/>
    </location>
</feature>
<gene>
    <name evidence="2" type="ORF">J2S15_000342</name>
</gene>
<dbReference type="Pfam" id="PF00404">
    <property type="entry name" value="Dockerin_1"/>
    <property type="match status" value="1"/>
</dbReference>
<evidence type="ECO:0000256" key="1">
    <source>
        <dbReference type="SAM" id="SignalP"/>
    </source>
</evidence>
<comment type="caution">
    <text evidence="2">The sequence shown here is derived from an EMBL/GenBank/DDBJ whole genome shotgun (WGS) entry which is preliminary data.</text>
</comment>
<dbReference type="SUPFAM" id="SSF49384">
    <property type="entry name" value="Carbohydrate-binding domain"/>
    <property type="match status" value="1"/>
</dbReference>
<dbReference type="Gene3D" id="2.60.40.680">
    <property type="match status" value="1"/>
</dbReference>
<dbReference type="EMBL" id="JAUSUR010000001">
    <property type="protein sequence ID" value="MDQ0359611.1"/>
    <property type="molecule type" value="Genomic_DNA"/>
</dbReference>
<dbReference type="SUPFAM" id="SSF63446">
    <property type="entry name" value="Type I dockerin domain"/>
    <property type="match status" value="1"/>
</dbReference>
<feature type="signal peptide" evidence="1">
    <location>
        <begin position="1"/>
        <end position="26"/>
    </location>
</feature>
<protein>
    <recommendedName>
        <fullName evidence="4">Dockerin domain-containing protein</fullName>
    </recommendedName>
</protein>
<dbReference type="InterPro" id="IPR008965">
    <property type="entry name" value="CBM2/CBM3_carb-bd_dom_sf"/>
</dbReference>
<sequence>MKKIFKLVVAVFIAVTCVAPLQGIMAAPDDPVDAIRTVSRNDGGGALGTHKNASYVENGVQYYRDGDIIEVKIDLPADTDTQAYQQGIRYDSTKLELLSTNYDIQQSIDKHYLQQDWTGYVSRLHNDPNTILIYGGSNNYTIESSKDKQGGTLAKMYFRVKDGGETTTGEPVVFEFPQFQTVKNTDNGRIYTHIGYDPARDSETAYYTAPAQTIYLKKPTVSFNAENGFIKQSDAKNLANANELKPYNNVSAKMTDGSSVDVAVNAPKFTSIKNGELGSYDVTYSYNQGGNTGSSSVKLSVVSDDAIISPEKTFALDAKSAFITQSDAKALADQNALIGVNKATVLLADGTSATPNVSAASFASIKAGTLGTYDVTYSYGSGSDTASKTVKVTVVKDGSIISPNEDVSLYAENGFIKQADAKALASKDALIPYNNAEVVLLDGSKPKPTVDVSSSEWLAINIGTVGSYDVLYSYGSGSNAVNKRVKITVIKDDSEISPDKKASIYAQDAEISETEAKALTDVNALITLNNASVTLSDGSVLTPVISAPDYAKIKAGTIGNYHVEYSYGNGDTYVSKTVTLRVVEDKKHVITAEDKIITVDQAKALNAKEDLRTVNNVYVTAIDGTHPNAVVETNDWTAIKAGTLGKYTITYSYGTGDKLVTTTANVVIVENGSIVNDKASLFAKSAFVTESVAKSFTVKEDLIPVNQAKVTLIDGTNANPTVQINSAYWNLLKDGELGVYEVTYLHGSGSDLLSKKVNTTVIKDGSEISPNEEVSLYASNAFIQSSDAKKLVNKEQLRTYNKALVTLVDGSTANPTVNVSAQDWLAIQQGKIGSYDVLYSYGSGQSEVNKIVKIVVVADNPEISPNEKVALNATNGEIADTDAKKVTKKEDLIPYNNAVVTLEDGTTVNPEIAISTNNLNAIKEGKLGKYTIVYYYGAEGTDNYVEKTVTLEVVKKTEERLLFDYDKNGRVDVLDFTEFKRIFSDPGSATSVEILLSDANSDGRVDVIDLSECQYYLSNPTVTPPTILVPIQ</sequence>
<dbReference type="Gene3D" id="1.10.1330.10">
    <property type="entry name" value="Dockerin domain"/>
    <property type="match status" value="1"/>
</dbReference>
<evidence type="ECO:0008006" key="4">
    <source>
        <dbReference type="Google" id="ProtNLM"/>
    </source>
</evidence>
<keyword evidence="3" id="KW-1185">Reference proteome</keyword>
<reference evidence="2 3" key="1">
    <citation type="submission" date="2023-07" db="EMBL/GenBank/DDBJ databases">
        <title>Genomic Encyclopedia of Type Strains, Phase IV (KMG-IV): sequencing the most valuable type-strain genomes for metagenomic binning, comparative biology and taxonomic classification.</title>
        <authorList>
            <person name="Goeker M."/>
        </authorList>
    </citation>
    <scope>NUCLEOTIDE SEQUENCE [LARGE SCALE GENOMIC DNA]</scope>
    <source>
        <strain evidence="2 3">DSM 16784</strain>
    </source>
</reference>
<dbReference type="InterPro" id="IPR036439">
    <property type="entry name" value="Dockerin_dom_sf"/>
</dbReference>
<dbReference type="PROSITE" id="PS00018">
    <property type="entry name" value="EF_HAND_1"/>
    <property type="match status" value="2"/>
</dbReference>
<name>A0ABU0DYA0_9FIRM</name>
<proteinExistence type="predicted"/>
<organism evidence="2 3">
    <name type="scientific">Breznakia pachnodae</name>
    <dbReference type="NCBI Taxonomy" id="265178"/>
    <lineage>
        <taxon>Bacteria</taxon>
        <taxon>Bacillati</taxon>
        <taxon>Bacillota</taxon>
        <taxon>Erysipelotrichia</taxon>
        <taxon>Erysipelotrichales</taxon>
        <taxon>Erysipelotrichaceae</taxon>
        <taxon>Breznakia</taxon>
    </lineage>
</organism>
<accession>A0ABU0DYA0</accession>